<reference evidence="3 4" key="1">
    <citation type="submission" date="2018-06" db="EMBL/GenBank/DDBJ databases">
        <title>Genomic Encyclopedia of Type Strains, Phase IV (KMG-IV): sequencing the most valuable type-strain genomes for metagenomic binning, comparative biology and taxonomic classification.</title>
        <authorList>
            <person name="Goeker M."/>
        </authorList>
    </citation>
    <scope>NUCLEOTIDE SEQUENCE [LARGE SCALE GENOMIC DNA]</scope>
    <source>
        <strain evidence="3 4">DSM 25532</strain>
    </source>
</reference>
<comment type="caution">
    <text evidence="3">The sequence shown here is derived from an EMBL/GenBank/DDBJ whole genome shotgun (WGS) entry which is preliminary data.</text>
</comment>
<dbReference type="OrthoDB" id="9764666at2"/>
<dbReference type="InterPro" id="IPR025388">
    <property type="entry name" value="Alginate_export_dom"/>
</dbReference>
<dbReference type="Pfam" id="PF13372">
    <property type="entry name" value="Alginate_exp"/>
    <property type="match status" value="1"/>
</dbReference>
<gene>
    <name evidence="3" type="ORF">DES53_101839</name>
</gene>
<evidence type="ECO:0000256" key="1">
    <source>
        <dbReference type="SAM" id="SignalP"/>
    </source>
</evidence>
<dbReference type="EMBL" id="QNRR01000001">
    <property type="protein sequence ID" value="RBP48039.1"/>
    <property type="molecule type" value="Genomic_DNA"/>
</dbReference>
<proteinExistence type="predicted"/>
<evidence type="ECO:0000259" key="2">
    <source>
        <dbReference type="Pfam" id="PF13372"/>
    </source>
</evidence>
<keyword evidence="4" id="KW-1185">Reference proteome</keyword>
<dbReference type="Proteomes" id="UP000253426">
    <property type="component" value="Unassembled WGS sequence"/>
</dbReference>
<feature type="signal peptide" evidence="1">
    <location>
        <begin position="1"/>
        <end position="20"/>
    </location>
</feature>
<keyword evidence="1" id="KW-0732">Signal</keyword>
<feature type="domain" description="Alginate export" evidence="2">
    <location>
        <begin position="59"/>
        <end position="463"/>
    </location>
</feature>
<sequence length="483" mass="53676">MTILKISASALLLSATCLWAGEPAASPKAPVLPPVKEPVSAGLLNDYLRTQSPAFSEWDLGVQFRTRYELRDDAGSFPNRDFISRGQNNSNDYFLFREKVHVGWQPESWLKVFVQGRGAQVASDERDPSQDEDVFDLHQAYIQLGDPKLFPLILKVGRQEMLYGDERFIGIGDWSNTGRSFDAVNLRWSLGKATWIDLFASNVVIPRDDYFNESNDEDLFSGIYASSQEIVSTLETQAFFLARNVDSGSPNAIAPGIGGPSERDVYTYGVRIKSLPKAFGNWDFTFESAGQFGDVVSGGRELDLQSYAITGSFGYTFDQAWGKPRVGLGYDYGSGDGDPNDGKQETFEQLFGTNHRFYGLMDLTGLRNTNSPRVSFSIKPTKKLTVSLDYLLFWLADTNDFFYPESGSGRNANGYGRNPSFDSYVGSEIDLIVRYSPTPWSDLQVGYGHFFPGDYIKSSVGRVPANGGTTGADWVYVQATFNF</sequence>
<protein>
    <submittedName>
        <fullName evidence="3">Alginate export protein</fullName>
    </submittedName>
</protein>
<dbReference type="RefSeq" id="WP_113956918.1">
    <property type="nucleotide sequence ID" value="NZ_QNRR01000001.1"/>
</dbReference>
<dbReference type="Gene3D" id="2.40.160.100">
    <property type="match status" value="1"/>
</dbReference>
<organism evidence="3 4">
    <name type="scientific">Roseimicrobium gellanilyticum</name>
    <dbReference type="NCBI Taxonomy" id="748857"/>
    <lineage>
        <taxon>Bacteria</taxon>
        <taxon>Pseudomonadati</taxon>
        <taxon>Verrucomicrobiota</taxon>
        <taxon>Verrucomicrobiia</taxon>
        <taxon>Verrucomicrobiales</taxon>
        <taxon>Verrucomicrobiaceae</taxon>
        <taxon>Roseimicrobium</taxon>
    </lineage>
</organism>
<evidence type="ECO:0000313" key="4">
    <source>
        <dbReference type="Proteomes" id="UP000253426"/>
    </source>
</evidence>
<evidence type="ECO:0000313" key="3">
    <source>
        <dbReference type="EMBL" id="RBP48039.1"/>
    </source>
</evidence>
<dbReference type="InterPro" id="IPR053728">
    <property type="entry name" value="Alginate_Permeability_Chnl"/>
</dbReference>
<dbReference type="AlphaFoldDB" id="A0A366HWF9"/>
<accession>A0A366HWF9</accession>
<feature type="chain" id="PRO_5016759497" evidence="1">
    <location>
        <begin position="21"/>
        <end position="483"/>
    </location>
</feature>
<name>A0A366HWF9_9BACT</name>